<accession>A0A1M4X885</accession>
<proteinExistence type="predicted"/>
<name>A0A1M4X885_9ACTN</name>
<dbReference type="AlphaFoldDB" id="A0A1M4X885"/>
<evidence type="ECO:0000313" key="3">
    <source>
        <dbReference type="Proteomes" id="UP000184295"/>
    </source>
</evidence>
<dbReference type="RefSeq" id="WP_072791819.1">
    <property type="nucleotide sequence ID" value="NZ_FQUL01000035.1"/>
</dbReference>
<evidence type="ECO:0000313" key="2">
    <source>
        <dbReference type="EMBL" id="SHE89631.1"/>
    </source>
</evidence>
<reference evidence="3" key="1">
    <citation type="submission" date="2016-11" db="EMBL/GenBank/DDBJ databases">
        <authorList>
            <person name="Varghese N."/>
            <person name="Submissions S."/>
        </authorList>
    </citation>
    <scope>NUCLEOTIDE SEQUENCE [LARGE SCALE GENOMIC DNA]</scope>
    <source>
        <strain evidence="3">DSM 19514</strain>
    </source>
</reference>
<keyword evidence="1" id="KW-0812">Transmembrane</keyword>
<organism evidence="2 3">
    <name type="scientific">Ferrithrix thermotolerans DSM 19514</name>
    <dbReference type="NCBI Taxonomy" id="1121881"/>
    <lineage>
        <taxon>Bacteria</taxon>
        <taxon>Bacillati</taxon>
        <taxon>Actinomycetota</taxon>
        <taxon>Acidimicrobiia</taxon>
        <taxon>Acidimicrobiales</taxon>
        <taxon>Acidimicrobiaceae</taxon>
        <taxon>Ferrithrix</taxon>
    </lineage>
</organism>
<dbReference type="NCBIfam" id="TIGR02532">
    <property type="entry name" value="IV_pilin_GFxxxE"/>
    <property type="match status" value="1"/>
</dbReference>
<feature type="transmembrane region" description="Helical" evidence="1">
    <location>
        <begin position="20"/>
        <end position="41"/>
    </location>
</feature>
<dbReference type="InterPro" id="IPR012902">
    <property type="entry name" value="N_methyl_site"/>
</dbReference>
<keyword evidence="1" id="KW-0472">Membrane</keyword>
<dbReference type="Pfam" id="PF07963">
    <property type="entry name" value="N_methyl"/>
    <property type="match status" value="1"/>
</dbReference>
<evidence type="ECO:0000256" key="1">
    <source>
        <dbReference type="SAM" id="Phobius"/>
    </source>
</evidence>
<gene>
    <name evidence="2" type="ORF">SAMN02745225_01931</name>
</gene>
<sequence>MSYPLTRTRRSQAGSDGFTLLELSIAMGIFSILAMLIMYTLNGFVTLQNQTLNRFYATSSAQNIIDQLSKDIRTAITPTGIAGQSTPFVSASPTSLTFYANLGGTSPTEIHAYATPLPGSSSCPCQFHEDVYQNGAWTPRVDGGYVVGLDVFSYFTAPTPSQPQPALITIPSTGTTNQTTLSQVAEIGINISTAINPQSPLTTVNSLIEIRNVAFDPTPTS</sequence>
<keyword evidence="3" id="KW-1185">Reference proteome</keyword>
<dbReference type="STRING" id="1121881.SAMN02745225_01931"/>
<keyword evidence="1" id="KW-1133">Transmembrane helix</keyword>
<protein>
    <submittedName>
        <fullName evidence="2">Prepilin-type N-terminal cleavage/methylation domain-containing protein</fullName>
    </submittedName>
</protein>
<dbReference type="EMBL" id="FQUL01000035">
    <property type="protein sequence ID" value="SHE89631.1"/>
    <property type="molecule type" value="Genomic_DNA"/>
</dbReference>
<dbReference type="Proteomes" id="UP000184295">
    <property type="component" value="Unassembled WGS sequence"/>
</dbReference>